<feature type="region of interest" description="Disordered" evidence="2">
    <location>
        <begin position="259"/>
        <end position="280"/>
    </location>
</feature>
<evidence type="ECO:0000259" key="3">
    <source>
        <dbReference type="PROSITE" id="PS50937"/>
    </source>
</evidence>
<dbReference type="InterPro" id="IPR010499">
    <property type="entry name" value="AraC_E-bd"/>
</dbReference>
<evidence type="ECO:0000313" key="4">
    <source>
        <dbReference type="EMBL" id="GMA38409.1"/>
    </source>
</evidence>
<dbReference type="SUPFAM" id="SSF55136">
    <property type="entry name" value="Probable bacterial effector-binding domain"/>
    <property type="match status" value="1"/>
</dbReference>
<dbReference type="InterPro" id="IPR011256">
    <property type="entry name" value="Reg_factor_effector_dom_sf"/>
</dbReference>
<accession>A0ABQ6IKI2</accession>
<dbReference type="Proteomes" id="UP001157126">
    <property type="component" value="Unassembled WGS sequence"/>
</dbReference>
<dbReference type="SMART" id="SM00422">
    <property type="entry name" value="HTH_MERR"/>
    <property type="match status" value="1"/>
</dbReference>
<evidence type="ECO:0000256" key="1">
    <source>
        <dbReference type="ARBA" id="ARBA00023125"/>
    </source>
</evidence>
<keyword evidence="1" id="KW-0238">DNA-binding</keyword>
<dbReference type="InterPro" id="IPR000551">
    <property type="entry name" value="MerR-type_HTH_dom"/>
</dbReference>
<evidence type="ECO:0000256" key="2">
    <source>
        <dbReference type="SAM" id="MobiDB-lite"/>
    </source>
</evidence>
<evidence type="ECO:0000313" key="5">
    <source>
        <dbReference type="Proteomes" id="UP001157126"/>
    </source>
</evidence>
<dbReference type="Gene3D" id="1.10.1660.10">
    <property type="match status" value="1"/>
</dbReference>
<organism evidence="4 5">
    <name type="scientific">Mobilicoccus caccae</name>
    <dbReference type="NCBI Taxonomy" id="1859295"/>
    <lineage>
        <taxon>Bacteria</taxon>
        <taxon>Bacillati</taxon>
        <taxon>Actinomycetota</taxon>
        <taxon>Actinomycetes</taxon>
        <taxon>Micrococcales</taxon>
        <taxon>Dermatophilaceae</taxon>
        <taxon>Mobilicoccus</taxon>
    </lineage>
</organism>
<dbReference type="Gene3D" id="3.20.80.10">
    <property type="entry name" value="Regulatory factor, effector binding domain"/>
    <property type="match status" value="1"/>
</dbReference>
<gene>
    <name evidence="4" type="ORF">GCM10025883_04540</name>
</gene>
<feature type="compositionally biased region" description="Low complexity" evidence="2">
    <location>
        <begin position="259"/>
        <end position="271"/>
    </location>
</feature>
<sequence>MARASGTTVKRLRHYHDKGVFMAAHTDPATGHRWYEPAQVADAMLVAQLRRAGVPLAEISGIVAATTHRRDAAIRAALAAVDAELASARERLVGTAALLQAVPEVSYAVRRVPEQWVVSTAARLSREECATWFDRSFTDLIGRVGIPWGPLGATYSTEFFTDDHGTVTAFVPVAAGTPGAESLPGGTFAVAVHDGAYTHFDLTYAGLGRAVGRDLTSVSDETVRELYLVGPGHSDDPATWRSEVWWPVLQDSVPLDPCAHAGASTTTGRATGVDHLTERP</sequence>
<name>A0ABQ6IKI2_9MICO</name>
<comment type="caution">
    <text evidence="4">The sequence shown here is derived from an EMBL/GenBank/DDBJ whole genome shotgun (WGS) entry which is preliminary data.</text>
</comment>
<dbReference type="Pfam" id="PF06445">
    <property type="entry name" value="GyrI-like"/>
    <property type="match status" value="1"/>
</dbReference>
<dbReference type="Pfam" id="PF13411">
    <property type="entry name" value="MerR_1"/>
    <property type="match status" value="1"/>
</dbReference>
<dbReference type="InterPro" id="IPR009061">
    <property type="entry name" value="DNA-bd_dom_put_sf"/>
</dbReference>
<proteinExistence type="predicted"/>
<dbReference type="PANTHER" id="PTHR30204">
    <property type="entry name" value="REDOX-CYCLING DRUG-SENSING TRANSCRIPTIONAL ACTIVATOR SOXR"/>
    <property type="match status" value="1"/>
</dbReference>
<dbReference type="PROSITE" id="PS50937">
    <property type="entry name" value="HTH_MERR_2"/>
    <property type="match status" value="1"/>
</dbReference>
<dbReference type="SUPFAM" id="SSF46955">
    <property type="entry name" value="Putative DNA-binding domain"/>
    <property type="match status" value="1"/>
</dbReference>
<dbReference type="EMBL" id="BSUO01000001">
    <property type="protein sequence ID" value="GMA38409.1"/>
    <property type="molecule type" value="Genomic_DNA"/>
</dbReference>
<dbReference type="InterPro" id="IPR047057">
    <property type="entry name" value="MerR_fam"/>
</dbReference>
<dbReference type="SMART" id="SM00871">
    <property type="entry name" value="AraC_E_bind"/>
    <property type="match status" value="1"/>
</dbReference>
<dbReference type="InterPro" id="IPR029442">
    <property type="entry name" value="GyrI-like"/>
</dbReference>
<protein>
    <submittedName>
        <fullName evidence="4">MerR family transcriptional regulator</fullName>
    </submittedName>
</protein>
<keyword evidence="5" id="KW-1185">Reference proteome</keyword>
<dbReference type="PANTHER" id="PTHR30204:SF97">
    <property type="entry name" value="MERR FAMILY REGULATORY PROTEIN"/>
    <property type="match status" value="1"/>
</dbReference>
<feature type="domain" description="HTH merR-type" evidence="3">
    <location>
        <begin position="1"/>
        <end position="65"/>
    </location>
</feature>
<reference evidence="5" key="1">
    <citation type="journal article" date="2019" name="Int. J. Syst. Evol. Microbiol.">
        <title>The Global Catalogue of Microorganisms (GCM) 10K type strain sequencing project: providing services to taxonomists for standard genome sequencing and annotation.</title>
        <authorList>
            <consortium name="The Broad Institute Genomics Platform"/>
            <consortium name="The Broad Institute Genome Sequencing Center for Infectious Disease"/>
            <person name="Wu L."/>
            <person name="Ma J."/>
        </authorList>
    </citation>
    <scope>NUCLEOTIDE SEQUENCE [LARGE SCALE GENOMIC DNA]</scope>
    <source>
        <strain evidence="5">NBRC 113072</strain>
    </source>
</reference>